<comment type="pathway">
    <text evidence="11">Porphyrin-containing compound metabolism.</text>
</comment>
<name>A0A0F9PT82_9ZZZZ</name>
<comment type="subcellular location">
    <subcellularLocation>
        <location evidence="2">Cell membrane</location>
        <topology evidence="2">Multi-pass membrane protein</topology>
    </subcellularLocation>
</comment>
<evidence type="ECO:0008006" key="14">
    <source>
        <dbReference type="Google" id="ProtNLM"/>
    </source>
</evidence>
<dbReference type="AlphaFoldDB" id="A0A0F9PT82"/>
<evidence type="ECO:0000256" key="8">
    <source>
        <dbReference type="ARBA" id="ARBA00023002"/>
    </source>
</evidence>
<keyword evidence="5 12" id="KW-0812">Transmembrane</keyword>
<dbReference type="PANTHER" id="PTHR40255:SF1">
    <property type="entry name" value="PROTOPORPHYRINOGEN IX OXIDASE"/>
    <property type="match status" value="1"/>
</dbReference>
<evidence type="ECO:0000256" key="2">
    <source>
        <dbReference type="ARBA" id="ARBA00004651"/>
    </source>
</evidence>
<evidence type="ECO:0000256" key="10">
    <source>
        <dbReference type="ARBA" id="ARBA00023136"/>
    </source>
</evidence>
<dbReference type="Pfam" id="PF03653">
    <property type="entry name" value="UPF0093"/>
    <property type="match status" value="1"/>
</dbReference>
<comment type="caution">
    <text evidence="13">The sequence shown here is derived from an EMBL/GenBank/DDBJ whole genome shotgun (WGS) entry which is preliminary data.</text>
</comment>
<evidence type="ECO:0000256" key="11">
    <source>
        <dbReference type="ARBA" id="ARBA00023444"/>
    </source>
</evidence>
<keyword evidence="6" id="KW-0479">Metal-binding</keyword>
<dbReference type="PANTHER" id="PTHR40255">
    <property type="entry name" value="UPF0093 MEMBRANE PROTEIN SLR1790"/>
    <property type="match status" value="1"/>
</dbReference>
<proteinExistence type="inferred from homology"/>
<evidence type="ECO:0000256" key="1">
    <source>
        <dbReference type="ARBA" id="ARBA00001970"/>
    </source>
</evidence>
<gene>
    <name evidence="13" type="ORF">LCGC14_0859170</name>
</gene>
<organism evidence="13">
    <name type="scientific">marine sediment metagenome</name>
    <dbReference type="NCBI Taxonomy" id="412755"/>
    <lineage>
        <taxon>unclassified sequences</taxon>
        <taxon>metagenomes</taxon>
        <taxon>ecological metagenomes</taxon>
    </lineage>
</organism>
<feature type="transmembrane region" description="Helical" evidence="12">
    <location>
        <begin position="14"/>
        <end position="35"/>
    </location>
</feature>
<keyword evidence="7 12" id="KW-1133">Transmembrane helix</keyword>
<evidence type="ECO:0000256" key="12">
    <source>
        <dbReference type="SAM" id="Phobius"/>
    </source>
</evidence>
<comment type="cofactor">
    <cofactor evidence="1">
        <name>heme b</name>
        <dbReference type="ChEBI" id="CHEBI:60344"/>
    </cofactor>
</comment>
<dbReference type="EMBL" id="LAZR01002602">
    <property type="protein sequence ID" value="KKN27957.1"/>
    <property type="molecule type" value="Genomic_DNA"/>
</dbReference>
<protein>
    <recommendedName>
        <fullName evidence="14">Protoporphyrinogen IX oxidase</fullName>
    </recommendedName>
</protein>
<evidence type="ECO:0000256" key="6">
    <source>
        <dbReference type="ARBA" id="ARBA00022723"/>
    </source>
</evidence>
<keyword evidence="10 12" id="KW-0472">Membrane</keyword>
<keyword evidence="4" id="KW-0349">Heme</keyword>
<dbReference type="GO" id="GO:0005886">
    <property type="term" value="C:plasma membrane"/>
    <property type="evidence" value="ECO:0007669"/>
    <property type="project" value="UniProtKB-SubCell"/>
</dbReference>
<feature type="transmembrane region" description="Helical" evidence="12">
    <location>
        <begin position="56"/>
        <end position="83"/>
    </location>
</feature>
<evidence type="ECO:0000313" key="13">
    <source>
        <dbReference type="EMBL" id="KKN27957.1"/>
    </source>
</evidence>
<sequence length="149" mass="17186">MFDLLALVYPWTKAFHIMAVISWMAALFYLPRLLVHHTEQVGLHGQTHELFSMMEFKLATVIMRPAMIATWIFGLTLVFTPGIVDWAAWWPWTKGISVIAMTAFHEWLYARVRDFASGSNKVTGRQFRIMNEVPTVLMIIIVLSVVVKF</sequence>
<keyword evidence="3" id="KW-1003">Cell membrane</keyword>
<dbReference type="GO" id="GO:0046872">
    <property type="term" value="F:metal ion binding"/>
    <property type="evidence" value="ECO:0007669"/>
    <property type="project" value="UniProtKB-KW"/>
</dbReference>
<dbReference type="HAMAP" id="MF_02239">
    <property type="entry name" value="HemJ"/>
    <property type="match status" value="1"/>
</dbReference>
<reference evidence="13" key="1">
    <citation type="journal article" date="2015" name="Nature">
        <title>Complex archaea that bridge the gap between prokaryotes and eukaryotes.</title>
        <authorList>
            <person name="Spang A."/>
            <person name="Saw J.H."/>
            <person name="Jorgensen S.L."/>
            <person name="Zaremba-Niedzwiedzka K."/>
            <person name="Martijn J."/>
            <person name="Lind A.E."/>
            <person name="van Eijk R."/>
            <person name="Schleper C."/>
            <person name="Guy L."/>
            <person name="Ettema T.J."/>
        </authorList>
    </citation>
    <scope>NUCLEOTIDE SEQUENCE</scope>
</reference>
<keyword evidence="9" id="KW-0408">Iron</keyword>
<evidence type="ECO:0000256" key="4">
    <source>
        <dbReference type="ARBA" id="ARBA00022617"/>
    </source>
</evidence>
<evidence type="ECO:0000256" key="9">
    <source>
        <dbReference type="ARBA" id="ARBA00023004"/>
    </source>
</evidence>
<evidence type="ECO:0000256" key="5">
    <source>
        <dbReference type="ARBA" id="ARBA00022692"/>
    </source>
</evidence>
<feature type="transmembrane region" description="Helical" evidence="12">
    <location>
        <begin position="129"/>
        <end position="147"/>
    </location>
</feature>
<evidence type="ECO:0000256" key="7">
    <source>
        <dbReference type="ARBA" id="ARBA00022989"/>
    </source>
</evidence>
<dbReference type="PIRSF" id="PIRSF004638">
    <property type="entry name" value="UCP004638"/>
    <property type="match status" value="1"/>
</dbReference>
<feature type="transmembrane region" description="Helical" evidence="12">
    <location>
        <begin position="89"/>
        <end position="108"/>
    </location>
</feature>
<evidence type="ECO:0000256" key="3">
    <source>
        <dbReference type="ARBA" id="ARBA00022475"/>
    </source>
</evidence>
<accession>A0A0F9PT82</accession>
<dbReference type="InterPro" id="IPR005265">
    <property type="entry name" value="HemJ-like"/>
</dbReference>
<keyword evidence="8" id="KW-0560">Oxidoreductase</keyword>
<dbReference type="GO" id="GO:0016491">
    <property type="term" value="F:oxidoreductase activity"/>
    <property type="evidence" value="ECO:0007669"/>
    <property type="project" value="UniProtKB-KW"/>
</dbReference>